<comment type="caution">
    <text evidence="4">The sequence shown here is derived from an EMBL/GenBank/DDBJ whole genome shotgun (WGS) entry which is preliminary data.</text>
</comment>
<evidence type="ECO:0000313" key="4">
    <source>
        <dbReference type="EMBL" id="RPE09711.1"/>
    </source>
</evidence>
<reference evidence="4 5" key="1">
    <citation type="submission" date="2018-11" db="EMBL/GenBank/DDBJ databases">
        <title>Chitinophaga lutea sp.nov., isolate from arsenic contaminated soil.</title>
        <authorList>
            <person name="Zong Y."/>
        </authorList>
    </citation>
    <scope>NUCLEOTIDE SEQUENCE [LARGE SCALE GENOMIC DNA]</scope>
    <source>
        <strain evidence="4 5">ZY74</strain>
    </source>
</reference>
<sequence>MSDISRSDNWDFMEDERITQLMARKLAGEATAAELAELDHLLATRPEFLFQAELLQQLWQKGEQPAETGDSYQQHRRRFADDFDAPAEEEPAPRRRYRKMVVALAGMAALLALFAGIRMYRGQDAAPLASRAEVAVKNGSRSSLLLPDGSRVWLNAGSKLVYDYNMNQAGERLVQLEGEAFFDVAKKADRPFIIKTGKISIRVLGTSLNVKAYPADKITEATLITGKIEVNIDDKPEQRIVLAPMEKFVLEEGPAAAANKPAKNAHQYLVGNIRPVFEEQDSVIYTETAWVRNQLVFNNETLEELAPRLERWYNIVIVINNQNAKKYRFTGIFDKETVEQAFRAMQLIKSFSYAIEGNVVTIN</sequence>
<evidence type="ECO:0000313" key="5">
    <source>
        <dbReference type="Proteomes" id="UP000278351"/>
    </source>
</evidence>
<evidence type="ECO:0000259" key="3">
    <source>
        <dbReference type="Pfam" id="PF16344"/>
    </source>
</evidence>
<dbReference type="InterPro" id="IPR032508">
    <property type="entry name" value="FecR_C"/>
</dbReference>
<protein>
    <submittedName>
        <fullName evidence="4">FecR family protein</fullName>
    </submittedName>
</protein>
<evidence type="ECO:0000259" key="2">
    <source>
        <dbReference type="Pfam" id="PF04773"/>
    </source>
</evidence>
<dbReference type="Gene3D" id="2.60.120.1440">
    <property type="match status" value="1"/>
</dbReference>
<name>A0A3N4PX58_9BACT</name>
<dbReference type="EMBL" id="RPDH01000002">
    <property type="protein sequence ID" value="RPE09711.1"/>
    <property type="molecule type" value="Genomic_DNA"/>
</dbReference>
<dbReference type="PANTHER" id="PTHR30273">
    <property type="entry name" value="PERIPLASMIC SIGNAL SENSOR AND SIGMA FACTOR ACTIVATOR FECR-RELATED"/>
    <property type="match status" value="1"/>
</dbReference>
<feature type="domain" description="FecR protein" evidence="2">
    <location>
        <begin position="134"/>
        <end position="229"/>
    </location>
</feature>
<dbReference type="AlphaFoldDB" id="A0A3N4PX58"/>
<keyword evidence="5" id="KW-1185">Reference proteome</keyword>
<feature type="domain" description="Protein FecR C-terminal" evidence="3">
    <location>
        <begin position="295"/>
        <end position="362"/>
    </location>
</feature>
<dbReference type="PIRSF" id="PIRSF018266">
    <property type="entry name" value="FecR"/>
    <property type="match status" value="1"/>
</dbReference>
<keyword evidence="1" id="KW-0472">Membrane</keyword>
<dbReference type="Proteomes" id="UP000278351">
    <property type="component" value="Unassembled WGS sequence"/>
</dbReference>
<feature type="transmembrane region" description="Helical" evidence="1">
    <location>
        <begin position="101"/>
        <end position="120"/>
    </location>
</feature>
<evidence type="ECO:0000256" key="1">
    <source>
        <dbReference type="SAM" id="Phobius"/>
    </source>
</evidence>
<dbReference type="Pfam" id="PF16344">
    <property type="entry name" value="FecR_C"/>
    <property type="match status" value="1"/>
</dbReference>
<dbReference type="GO" id="GO:0016989">
    <property type="term" value="F:sigma factor antagonist activity"/>
    <property type="evidence" value="ECO:0007669"/>
    <property type="project" value="TreeGrafter"/>
</dbReference>
<gene>
    <name evidence="4" type="ORF">EGT74_22320</name>
</gene>
<dbReference type="InterPro" id="IPR006860">
    <property type="entry name" value="FecR"/>
</dbReference>
<dbReference type="Pfam" id="PF04773">
    <property type="entry name" value="FecR"/>
    <property type="match status" value="1"/>
</dbReference>
<accession>A0A3N4PX58</accession>
<dbReference type="PANTHER" id="PTHR30273:SF2">
    <property type="entry name" value="PROTEIN FECR"/>
    <property type="match status" value="1"/>
</dbReference>
<dbReference type="InterPro" id="IPR012373">
    <property type="entry name" value="Ferrdict_sens_TM"/>
</dbReference>
<keyword evidence="1" id="KW-1133">Transmembrane helix</keyword>
<dbReference type="Gene3D" id="3.55.50.30">
    <property type="match status" value="1"/>
</dbReference>
<proteinExistence type="predicted"/>
<organism evidence="4 5">
    <name type="scientific">Chitinophaga lutea</name>
    <dbReference type="NCBI Taxonomy" id="2488634"/>
    <lineage>
        <taxon>Bacteria</taxon>
        <taxon>Pseudomonadati</taxon>
        <taxon>Bacteroidota</taxon>
        <taxon>Chitinophagia</taxon>
        <taxon>Chitinophagales</taxon>
        <taxon>Chitinophagaceae</taxon>
        <taxon>Chitinophaga</taxon>
    </lineage>
</organism>
<keyword evidence="1" id="KW-0812">Transmembrane</keyword>